<name>A0AAX6DVY0_IRIPA</name>
<sequence length="138" mass="14781">MALTHYGVSRSADDLSFRHTMRAAAATSMGPPPSFVPTSRAIIVRSDPPWYPSLSATRAALPCRPTRTLTVSGQLSTSPLYSFSPQASLVPTDPERASHSRLTHTPPRRSATGQGSVSVSHDRICRPVGEVLSPSLPF</sequence>
<dbReference type="EMBL" id="JANAVB010041620">
    <property type="protein sequence ID" value="KAJ6795871.1"/>
    <property type="molecule type" value="Genomic_DNA"/>
</dbReference>
<feature type="region of interest" description="Disordered" evidence="1">
    <location>
        <begin position="79"/>
        <end position="120"/>
    </location>
</feature>
<gene>
    <name evidence="2" type="ORF">M6B38_223555</name>
</gene>
<feature type="compositionally biased region" description="Polar residues" evidence="1">
    <location>
        <begin position="79"/>
        <end position="89"/>
    </location>
</feature>
<organism evidence="2 3">
    <name type="scientific">Iris pallida</name>
    <name type="common">Sweet iris</name>
    <dbReference type="NCBI Taxonomy" id="29817"/>
    <lineage>
        <taxon>Eukaryota</taxon>
        <taxon>Viridiplantae</taxon>
        <taxon>Streptophyta</taxon>
        <taxon>Embryophyta</taxon>
        <taxon>Tracheophyta</taxon>
        <taxon>Spermatophyta</taxon>
        <taxon>Magnoliopsida</taxon>
        <taxon>Liliopsida</taxon>
        <taxon>Asparagales</taxon>
        <taxon>Iridaceae</taxon>
        <taxon>Iridoideae</taxon>
        <taxon>Irideae</taxon>
        <taxon>Iris</taxon>
    </lineage>
</organism>
<reference evidence="2" key="1">
    <citation type="journal article" date="2023" name="GigaByte">
        <title>Genome assembly of the bearded iris, Iris pallida Lam.</title>
        <authorList>
            <person name="Bruccoleri R.E."/>
            <person name="Oakeley E.J."/>
            <person name="Faust A.M.E."/>
            <person name="Altorfer M."/>
            <person name="Dessus-Babus S."/>
            <person name="Burckhardt D."/>
            <person name="Oertli M."/>
            <person name="Naumann U."/>
            <person name="Petersen F."/>
            <person name="Wong J."/>
        </authorList>
    </citation>
    <scope>NUCLEOTIDE SEQUENCE</scope>
    <source>
        <strain evidence="2">GSM-AAB239-AS_SAM_17_03QT</strain>
    </source>
</reference>
<proteinExistence type="predicted"/>
<reference evidence="2" key="2">
    <citation type="submission" date="2023-04" db="EMBL/GenBank/DDBJ databases">
        <authorList>
            <person name="Bruccoleri R.E."/>
            <person name="Oakeley E.J."/>
            <person name="Faust A.-M."/>
            <person name="Dessus-Babus S."/>
            <person name="Altorfer M."/>
            <person name="Burckhardt D."/>
            <person name="Oertli M."/>
            <person name="Naumann U."/>
            <person name="Petersen F."/>
            <person name="Wong J."/>
        </authorList>
    </citation>
    <scope>NUCLEOTIDE SEQUENCE</scope>
    <source>
        <strain evidence="2">GSM-AAB239-AS_SAM_17_03QT</strain>
        <tissue evidence="2">Leaf</tissue>
    </source>
</reference>
<dbReference type="AlphaFoldDB" id="A0AAX6DVY0"/>
<comment type="caution">
    <text evidence="2">The sequence shown here is derived from an EMBL/GenBank/DDBJ whole genome shotgun (WGS) entry which is preliminary data.</text>
</comment>
<protein>
    <submittedName>
        <fullName evidence="2">Uncharacterized protein</fullName>
    </submittedName>
</protein>
<evidence type="ECO:0000256" key="1">
    <source>
        <dbReference type="SAM" id="MobiDB-lite"/>
    </source>
</evidence>
<dbReference type="Proteomes" id="UP001140949">
    <property type="component" value="Unassembled WGS sequence"/>
</dbReference>
<evidence type="ECO:0000313" key="3">
    <source>
        <dbReference type="Proteomes" id="UP001140949"/>
    </source>
</evidence>
<keyword evidence="3" id="KW-1185">Reference proteome</keyword>
<accession>A0AAX6DVY0</accession>
<evidence type="ECO:0000313" key="2">
    <source>
        <dbReference type="EMBL" id="KAJ6795871.1"/>
    </source>
</evidence>